<evidence type="ECO:0000313" key="2">
    <source>
        <dbReference type="Proteomes" id="UP001177021"/>
    </source>
</evidence>
<protein>
    <submittedName>
        <fullName evidence="1">Uncharacterized protein</fullName>
    </submittedName>
</protein>
<accession>A0ACB0JV99</accession>
<name>A0ACB0JV99_TRIPR</name>
<gene>
    <name evidence="1" type="ORF">MILVUS5_LOCUS15934</name>
</gene>
<organism evidence="1 2">
    <name type="scientific">Trifolium pratense</name>
    <name type="common">Red clover</name>
    <dbReference type="NCBI Taxonomy" id="57577"/>
    <lineage>
        <taxon>Eukaryota</taxon>
        <taxon>Viridiplantae</taxon>
        <taxon>Streptophyta</taxon>
        <taxon>Embryophyta</taxon>
        <taxon>Tracheophyta</taxon>
        <taxon>Spermatophyta</taxon>
        <taxon>Magnoliopsida</taxon>
        <taxon>eudicotyledons</taxon>
        <taxon>Gunneridae</taxon>
        <taxon>Pentapetalae</taxon>
        <taxon>rosids</taxon>
        <taxon>fabids</taxon>
        <taxon>Fabales</taxon>
        <taxon>Fabaceae</taxon>
        <taxon>Papilionoideae</taxon>
        <taxon>50 kb inversion clade</taxon>
        <taxon>NPAAA clade</taxon>
        <taxon>Hologalegina</taxon>
        <taxon>IRL clade</taxon>
        <taxon>Trifolieae</taxon>
        <taxon>Trifolium</taxon>
    </lineage>
</organism>
<dbReference type="Proteomes" id="UP001177021">
    <property type="component" value="Unassembled WGS sequence"/>
</dbReference>
<reference evidence="1" key="1">
    <citation type="submission" date="2023-10" db="EMBL/GenBank/DDBJ databases">
        <authorList>
            <person name="Rodriguez Cubillos JULIANA M."/>
            <person name="De Vega J."/>
        </authorList>
    </citation>
    <scope>NUCLEOTIDE SEQUENCE</scope>
</reference>
<proteinExistence type="predicted"/>
<comment type="caution">
    <text evidence="1">The sequence shown here is derived from an EMBL/GenBank/DDBJ whole genome shotgun (WGS) entry which is preliminary data.</text>
</comment>
<keyword evidence="2" id="KW-1185">Reference proteome</keyword>
<dbReference type="EMBL" id="CASHSV030000109">
    <property type="protein sequence ID" value="CAJ2647403.1"/>
    <property type="molecule type" value="Genomic_DNA"/>
</dbReference>
<sequence>MAESFDSATSNLLCSENNSTCFDDDLECNDVFDGSGIISPSWDYTNLNLDNVGSDSFVCFVALSEEIVRVMVDKEKDHLPRDDYLMRLRSGDLDLSVRREALDWIWKAHAYYGFGPLSLCLSVNYLDRFLSVYQLPKGVSWTVQLLAVACFSLAAKMEEVKVPHSVDLQVGEPRFVFHAKTIQRMELMVLSTLGWKMQALTPCSFIDYFLAKISCEKLAEKSSIARSVQLILNIIKELLENSIVFAGIDFLEFRYSEIAAAVAISVLKEIPVQEVDTAITDFVIVEKDRVLKCVELIKDLSLIKVGGTKYTTFVPQSPIGVLDTGGCMSFKSDELTNGSCPNSLHNSPNTKRRKIDGPSNGSSQS</sequence>
<evidence type="ECO:0000313" key="1">
    <source>
        <dbReference type="EMBL" id="CAJ2647403.1"/>
    </source>
</evidence>